<dbReference type="EMBL" id="KQ461108">
    <property type="protein sequence ID" value="KPJ08987.1"/>
    <property type="molecule type" value="Genomic_DNA"/>
</dbReference>
<sequence length="149" mass="15571">MEAGDVGFNPRLPNHHRRVRCRVPPLTLPGRGGAGYASTPPRPHHTHPATRAAGGRINQYPPAPPAAPPPGQLRGGPTKSASGSPAPPPGQLRGGPTKSASGSRLRVGRPCTLDQSSPAQDDRSYTLGRPWFLLASPWKAATVTRAPPP</sequence>
<reference evidence="2 3" key="1">
    <citation type="journal article" date="2015" name="Nat. Commun.">
        <title>Outbred genome sequencing and CRISPR/Cas9 gene editing in butterflies.</title>
        <authorList>
            <person name="Li X."/>
            <person name="Fan D."/>
            <person name="Zhang W."/>
            <person name="Liu G."/>
            <person name="Zhang L."/>
            <person name="Zhao L."/>
            <person name="Fang X."/>
            <person name="Chen L."/>
            <person name="Dong Y."/>
            <person name="Chen Y."/>
            <person name="Ding Y."/>
            <person name="Zhao R."/>
            <person name="Feng M."/>
            <person name="Zhu Y."/>
            <person name="Feng Y."/>
            <person name="Jiang X."/>
            <person name="Zhu D."/>
            <person name="Xiang H."/>
            <person name="Feng X."/>
            <person name="Li S."/>
            <person name="Wang J."/>
            <person name="Zhang G."/>
            <person name="Kronforst M.R."/>
            <person name="Wang W."/>
        </authorList>
    </citation>
    <scope>NUCLEOTIDE SEQUENCE [LARGE SCALE GENOMIC DNA]</scope>
    <source>
        <strain evidence="2">Ya'a_city_454_Pm</strain>
        <tissue evidence="2">Whole body</tissue>
    </source>
</reference>
<evidence type="ECO:0000313" key="2">
    <source>
        <dbReference type="EMBL" id="KPJ08987.1"/>
    </source>
</evidence>
<dbReference type="Proteomes" id="UP000053240">
    <property type="component" value="Unassembled WGS sequence"/>
</dbReference>
<proteinExistence type="predicted"/>
<organism evidence="2 3">
    <name type="scientific">Papilio machaon</name>
    <name type="common">Old World swallowtail butterfly</name>
    <dbReference type="NCBI Taxonomy" id="76193"/>
    <lineage>
        <taxon>Eukaryota</taxon>
        <taxon>Metazoa</taxon>
        <taxon>Ecdysozoa</taxon>
        <taxon>Arthropoda</taxon>
        <taxon>Hexapoda</taxon>
        <taxon>Insecta</taxon>
        <taxon>Pterygota</taxon>
        <taxon>Neoptera</taxon>
        <taxon>Endopterygota</taxon>
        <taxon>Lepidoptera</taxon>
        <taxon>Glossata</taxon>
        <taxon>Ditrysia</taxon>
        <taxon>Papilionoidea</taxon>
        <taxon>Papilionidae</taxon>
        <taxon>Papilioninae</taxon>
        <taxon>Papilio</taxon>
    </lineage>
</organism>
<protein>
    <submittedName>
        <fullName evidence="2">Uncharacterized protein</fullName>
    </submittedName>
</protein>
<feature type="compositionally biased region" description="Pro residues" evidence="1">
    <location>
        <begin position="61"/>
        <end position="71"/>
    </location>
</feature>
<gene>
    <name evidence="2" type="ORF">RR48_15128</name>
</gene>
<accession>A0A194QU39</accession>
<keyword evidence="3" id="KW-1185">Reference proteome</keyword>
<feature type="region of interest" description="Disordered" evidence="1">
    <location>
        <begin position="1"/>
        <end position="124"/>
    </location>
</feature>
<dbReference type="AlphaFoldDB" id="A0A194QU39"/>
<feature type="compositionally biased region" description="Low complexity" evidence="1">
    <location>
        <begin position="75"/>
        <end position="84"/>
    </location>
</feature>
<evidence type="ECO:0000256" key="1">
    <source>
        <dbReference type="SAM" id="MobiDB-lite"/>
    </source>
</evidence>
<dbReference type="InParanoid" id="A0A194QU39"/>
<evidence type="ECO:0000313" key="3">
    <source>
        <dbReference type="Proteomes" id="UP000053240"/>
    </source>
</evidence>
<name>A0A194QU39_PAPMA</name>